<dbReference type="Proteomes" id="UP001239445">
    <property type="component" value="Unassembled WGS sequence"/>
</dbReference>
<keyword evidence="4" id="KW-0472">Membrane</keyword>
<keyword evidence="8" id="KW-1185">Reference proteome</keyword>
<dbReference type="GO" id="GO:0016020">
    <property type="term" value="C:membrane"/>
    <property type="evidence" value="ECO:0007669"/>
    <property type="project" value="UniProtKB-SubCell"/>
</dbReference>
<evidence type="ECO:0000256" key="2">
    <source>
        <dbReference type="ARBA" id="ARBA00022692"/>
    </source>
</evidence>
<feature type="compositionally biased region" description="Pro residues" evidence="5">
    <location>
        <begin position="141"/>
        <end position="151"/>
    </location>
</feature>
<dbReference type="Gene3D" id="2.60.120.920">
    <property type="match status" value="1"/>
</dbReference>
<dbReference type="InterPro" id="IPR035780">
    <property type="entry name" value="SPRY_Ssh4-like"/>
</dbReference>
<evidence type="ECO:0000256" key="4">
    <source>
        <dbReference type="ARBA" id="ARBA00023136"/>
    </source>
</evidence>
<organism evidence="7 8">
    <name type="scientific">Echria macrotheca</name>
    <dbReference type="NCBI Taxonomy" id="438768"/>
    <lineage>
        <taxon>Eukaryota</taxon>
        <taxon>Fungi</taxon>
        <taxon>Dikarya</taxon>
        <taxon>Ascomycota</taxon>
        <taxon>Pezizomycotina</taxon>
        <taxon>Sordariomycetes</taxon>
        <taxon>Sordariomycetidae</taxon>
        <taxon>Sordariales</taxon>
        <taxon>Schizotheciaceae</taxon>
        <taxon>Echria</taxon>
    </lineage>
</organism>
<feature type="compositionally biased region" description="Low complexity" evidence="5">
    <location>
        <begin position="55"/>
        <end position="64"/>
    </location>
</feature>
<evidence type="ECO:0000256" key="1">
    <source>
        <dbReference type="ARBA" id="ARBA00004370"/>
    </source>
</evidence>
<sequence length="454" mass="48381">MCFGSKSKHIQDDDVDAAARPAGYFPAQPTYAAAAPTSSTNDPPKKSSVPPAYIQQQPQKQQQPSYANGTSSAGPPPAELHSPTTGVNMGNPPAELSGGDDFAPPPGPPPAHTRPPGYGGDDYAPPPGPPPPQSRPVDDYAPPPGPPPPQSRPADDFAPPPGPPPSSKENAKQHDWQAAVPDTSLFPPPPALFSGFYRSPTSNATEAESNAGEAWCAQYPLLQPQSLDAPSLALLRSHDPHLIPPGAGQNSSYTFRGNLTKSAPGVWHVSTAPESGDACIVGYPPLYLVREHNPLATGHATTVYYEVKILRMGRAREASVALGFTAMPYPTFRMPGWHRGSLAVHSDDGHKYINDTWGGKAFTKPFREGETVGVGMTFKPVPTGNRVGVEVFLVRDGGRTREGWDLHEEADAVEDREVTGLEGFHDLTLAVGMFRDVEVEIVLDPKRWVGGVTV</sequence>
<proteinExistence type="predicted"/>
<gene>
    <name evidence="7" type="ORF">QBC47DRAFT_388815</name>
</gene>
<feature type="compositionally biased region" description="Low complexity" evidence="5">
    <location>
        <begin position="26"/>
        <end position="40"/>
    </location>
</feature>
<dbReference type="AlphaFoldDB" id="A0AAJ0B8U0"/>
<feature type="compositionally biased region" description="Pro residues" evidence="5">
    <location>
        <begin position="124"/>
        <end position="134"/>
    </location>
</feature>
<evidence type="ECO:0000313" key="7">
    <source>
        <dbReference type="EMBL" id="KAK1752553.1"/>
    </source>
</evidence>
<dbReference type="InterPro" id="IPR043136">
    <property type="entry name" value="B30.2/SPRY_sf"/>
</dbReference>
<comment type="subcellular location">
    <subcellularLocation>
        <location evidence="1">Membrane</location>
    </subcellularLocation>
</comment>
<dbReference type="CDD" id="cd12910">
    <property type="entry name" value="SPRY_SSH4_like"/>
    <property type="match status" value="1"/>
</dbReference>
<comment type="caution">
    <text evidence="7">The sequence shown here is derived from an EMBL/GenBank/DDBJ whole genome shotgun (WGS) entry which is preliminary data.</text>
</comment>
<feature type="domain" description="SPRY" evidence="6">
    <location>
        <begin position="303"/>
        <end position="376"/>
    </location>
</feature>
<keyword evidence="3" id="KW-1133">Transmembrane helix</keyword>
<protein>
    <submittedName>
        <fullName evidence="7">SPRY domain-containing protein</fullName>
    </submittedName>
</protein>
<name>A0AAJ0B8U0_9PEZI</name>
<dbReference type="InterPro" id="IPR003877">
    <property type="entry name" value="SPRY_dom"/>
</dbReference>
<evidence type="ECO:0000313" key="8">
    <source>
        <dbReference type="Proteomes" id="UP001239445"/>
    </source>
</evidence>
<dbReference type="EMBL" id="MU839839">
    <property type="protein sequence ID" value="KAK1752553.1"/>
    <property type="molecule type" value="Genomic_DNA"/>
</dbReference>
<feature type="region of interest" description="Disordered" evidence="5">
    <location>
        <begin position="1"/>
        <end position="187"/>
    </location>
</feature>
<dbReference type="Pfam" id="PF00622">
    <property type="entry name" value="SPRY"/>
    <property type="match status" value="1"/>
</dbReference>
<evidence type="ECO:0000256" key="5">
    <source>
        <dbReference type="SAM" id="MobiDB-lite"/>
    </source>
</evidence>
<keyword evidence="2" id="KW-0812">Transmembrane</keyword>
<accession>A0AAJ0B8U0</accession>
<evidence type="ECO:0000256" key="3">
    <source>
        <dbReference type="ARBA" id="ARBA00022989"/>
    </source>
</evidence>
<evidence type="ECO:0000259" key="6">
    <source>
        <dbReference type="Pfam" id="PF00622"/>
    </source>
</evidence>
<feature type="compositionally biased region" description="Pro residues" evidence="5">
    <location>
        <begin position="103"/>
        <end position="113"/>
    </location>
</feature>
<reference evidence="7" key="1">
    <citation type="submission" date="2023-06" db="EMBL/GenBank/DDBJ databases">
        <title>Genome-scale phylogeny and comparative genomics of the fungal order Sordariales.</title>
        <authorList>
            <consortium name="Lawrence Berkeley National Laboratory"/>
            <person name="Hensen N."/>
            <person name="Bonometti L."/>
            <person name="Westerberg I."/>
            <person name="Brannstrom I.O."/>
            <person name="Guillou S."/>
            <person name="Cros-Aarteil S."/>
            <person name="Calhoun S."/>
            <person name="Haridas S."/>
            <person name="Kuo A."/>
            <person name="Mondo S."/>
            <person name="Pangilinan J."/>
            <person name="Riley R."/>
            <person name="Labutti K."/>
            <person name="Andreopoulos B."/>
            <person name="Lipzen A."/>
            <person name="Chen C."/>
            <person name="Yanf M."/>
            <person name="Daum C."/>
            <person name="Ng V."/>
            <person name="Clum A."/>
            <person name="Steindorff A."/>
            <person name="Ohm R."/>
            <person name="Martin F."/>
            <person name="Silar P."/>
            <person name="Natvig D."/>
            <person name="Lalanne C."/>
            <person name="Gautier V."/>
            <person name="Ament-Velasquez S.L."/>
            <person name="Kruys A."/>
            <person name="Hutchinson M.I."/>
            <person name="Powell A.J."/>
            <person name="Barry K."/>
            <person name="Miller A.N."/>
            <person name="Grigoriev I.V."/>
            <person name="Debuchy R."/>
            <person name="Gladieux P."/>
            <person name="Thoren M.H."/>
            <person name="Johannesson H."/>
        </authorList>
    </citation>
    <scope>NUCLEOTIDE SEQUENCE</scope>
    <source>
        <strain evidence="7">PSN4</strain>
    </source>
</reference>